<dbReference type="SUPFAM" id="SSF52821">
    <property type="entry name" value="Rhodanese/Cell cycle control phosphatase"/>
    <property type="match status" value="1"/>
</dbReference>
<proteinExistence type="predicted"/>
<dbReference type="PROSITE" id="PS50206">
    <property type="entry name" value="RHODANESE_3"/>
    <property type="match status" value="1"/>
</dbReference>
<dbReference type="PANTHER" id="PTHR43031:SF16">
    <property type="entry name" value="OXIDOREDUCTASE"/>
    <property type="match status" value="1"/>
</dbReference>
<keyword evidence="2" id="KW-0808">Transferase</keyword>
<dbReference type="InterPro" id="IPR036873">
    <property type="entry name" value="Rhodanese-like_dom_sf"/>
</dbReference>
<keyword evidence="3" id="KW-1185">Reference proteome</keyword>
<evidence type="ECO:0000313" key="2">
    <source>
        <dbReference type="EMBL" id="TDQ76300.1"/>
    </source>
</evidence>
<dbReference type="Gene3D" id="3.40.250.10">
    <property type="entry name" value="Rhodanese-like domain"/>
    <property type="match status" value="1"/>
</dbReference>
<reference evidence="2 3" key="1">
    <citation type="submission" date="2019-03" db="EMBL/GenBank/DDBJ databases">
        <title>Genomic Encyclopedia of Archaeal and Bacterial Type Strains, Phase II (KMG-II): from individual species to whole genera.</title>
        <authorList>
            <person name="Goeker M."/>
        </authorList>
    </citation>
    <scope>NUCLEOTIDE SEQUENCE [LARGE SCALE GENOMIC DNA]</scope>
    <source>
        <strain evidence="2 3">DSM 28353</strain>
    </source>
</reference>
<feature type="domain" description="Rhodanese" evidence="1">
    <location>
        <begin position="43"/>
        <end position="126"/>
    </location>
</feature>
<dbReference type="AlphaFoldDB" id="A0A4R6WFA2"/>
<dbReference type="Pfam" id="PF00581">
    <property type="entry name" value="Rhodanese"/>
    <property type="match status" value="1"/>
</dbReference>
<protein>
    <submittedName>
        <fullName evidence="2">Rhodanese-related sulfurtransferase</fullName>
    </submittedName>
</protein>
<evidence type="ECO:0000313" key="3">
    <source>
        <dbReference type="Proteomes" id="UP000295292"/>
    </source>
</evidence>
<gene>
    <name evidence="2" type="ORF">CLV99_2887</name>
</gene>
<accession>A0A4R6WFA2</accession>
<dbReference type="SMART" id="SM00450">
    <property type="entry name" value="RHOD"/>
    <property type="match status" value="1"/>
</dbReference>
<dbReference type="PANTHER" id="PTHR43031">
    <property type="entry name" value="FAD-DEPENDENT OXIDOREDUCTASE"/>
    <property type="match status" value="1"/>
</dbReference>
<sequence>MLTVYLYGVTDEYSKYNFSNIKMMDFIKKILGKGEQETLKEILKGDVFLVDARSPDEFASGTVVGAVNIPLGLITDQLTRFDAKKRIVVFCRSGMRSAQAKGILEKAGYSGVVNGGAWQKVQSEIK</sequence>
<dbReference type="CDD" id="cd00158">
    <property type="entry name" value="RHOD"/>
    <property type="match status" value="1"/>
</dbReference>
<dbReference type="GO" id="GO:0016740">
    <property type="term" value="F:transferase activity"/>
    <property type="evidence" value="ECO:0007669"/>
    <property type="project" value="UniProtKB-KW"/>
</dbReference>
<organism evidence="2 3">
    <name type="scientific">Sphingobacterium yanglingense</name>
    <dbReference type="NCBI Taxonomy" id="1437280"/>
    <lineage>
        <taxon>Bacteria</taxon>
        <taxon>Pseudomonadati</taxon>
        <taxon>Bacteroidota</taxon>
        <taxon>Sphingobacteriia</taxon>
        <taxon>Sphingobacteriales</taxon>
        <taxon>Sphingobacteriaceae</taxon>
        <taxon>Sphingobacterium</taxon>
    </lineage>
</organism>
<evidence type="ECO:0000259" key="1">
    <source>
        <dbReference type="PROSITE" id="PS50206"/>
    </source>
</evidence>
<dbReference type="EMBL" id="SNYV01000015">
    <property type="protein sequence ID" value="TDQ76300.1"/>
    <property type="molecule type" value="Genomic_DNA"/>
</dbReference>
<dbReference type="InterPro" id="IPR001763">
    <property type="entry name" value="Rhodanese-like_dom"/>
</dbReference>
<dbReference type="InterPro" id="IPR050229">
    <property type="entry name" value="GlpE_sulfurtransferase"/>
</dbReference>
<dbReference type="Proteomes" id="UP000295292">
    <property type="component" value="Unassembled WGS sequence"/>
</dbReference>
<comment type="caution">
    <text evidence="2">The sequence shown here is derived from an EMBL/GenBank/DDBJ whole genome shotgun (WGS) entry which is preliminary data.</text>
</comment>
<name>A0A4R6WFA2_9SPHI</name>